<dbReference type="AlphaFoldDB" id="A0A7T8HFQ4"/>
<evidence type="ECO:0000259" key="1">
    <source>
        <dbReference type="PROSITE" id="PS50878"/>
    </source>
</evidence>
<dbReference type="OrthoDB" id="410104at2759"/>
<dbReference type="Pfam" id="PF00078">
    <property type="entry name" value="RVT_1"/>
    <property type="match status" value="1"/>
</dbReference>
<dbReference type="InterPro" id="IPR000477">
    <property type="entry name" value="RT_dom"/>
</dbReference>
<dbReference type="SUPFAM" id="SSF56672">
    <property type="entry name" value="DNA/RNA polymerases"/>
    <property type="match status" value="1"/>
</dbReference>
<dbReference type="PROSITE" id="PS50878">
    <property type="entry name" value="RT_POL"/>
    <property type="match status" value="1"/>
</dbReference>
<name>A0A7T8HFQ4_CALRO</name>
<keyword evidence="3" id="KW-1185">Reference proteome</keyword>
<sequence>KNNSFALLFIDFKKAFDSLEHSFLLHQMQNMGFPRVFVRAVQNILSEAESAIDIPGEPIIKLERGARQGDPISPLLFSIAVRPLQKRMDKFLQGYKIGGERITNVFFADDCTVVLGKGDIKREHELLKKLLEEYRKQSGLVINEEKTQIITNIKRAENVFDAHYLASEAMVLGNIVSLSGWSSKNLKRIDEKISVTISDLKRHKMDILDKITCWNMTILPKVNHILRCTPFNSAFAQAWKKKGVEFVGTPKYIGHNRLFVPRSRGGLGMMDIELHWNILVFSWYKRAKLVDFPWKIFYIKACEGKPQNHPKTSPWRELAPPEELLRIYWRGMGAAGPIDGNPEVRMPLSNKIREQLQLERINDVLTLRDTSHPGVIFLRNALRRAFKPQKSIPPLKEVFNVRNLVLKEDMRRTHPPFDLTHKMKTPESIYKNKQQYIMTSIFDPLLTSKQAYLKYRISFGLYYVGEGEICEICSEKKKKTLSHIFRDCSRLNRIWDLMDEVFEEVLKRKSSAEEKLYGMFPESNIHRIASKCISKLQTMIAITRFKKIDPHQSMAIAALNEFKFLDII</sequence>
<dbReference type="InterPro" id="IPR043502">
    <property type="entry name" value="DNA/RNA_pol_sf"/>
</dbReference>
<feature type="non-terminal residue" evidence="2">
    <location>
        <position position="1"/>
    </location>
</feature>
<reference evidence="3" key="1">
    <citation type="submission" date="2021-01" db="EMBL/GenBank/DDBJ databases">
        <title>Caligus Genome Assembly.</title>
        <authorList>
            <person name="Gallardo-Escarate C."/>
        </authorList>
    </citation>
    <scope>NUCLEOTIDE SEQUENCE [LARGE SCALE GENOMIC DNA]</scope>
</reference>
<accession>A0A7T8HFQ4</accession>
<evidence type="ECO:0000313" key="3">
    <source>
        <dbReference type="Proteomes" id="UP000595437"/>
    </source>
</evidence>
<dbReference type="Proteomes" id="UP000595437">
    <property type="component" value="Chromosome 6"/>
</dbReference>
<gene>
    <name evidence="2" type="ORF">FKW44_009830</name>
</gene>
<organism evidence="2 3">
    <name type="scientific">Caligus rogercresseyi</name>
    <name type="common">Sea louse</name>
    <dbReference type="NCBI Taxonomy" id="217165"/>
    <lineage>
        <taxon>Eukaryota</taxon>
        <taxon>Metazoa</taxon>
        <taxon>Ecdysozoa</taxon>
        <taxon>Arthropoda</taxon>
        <taxon>Crustacea</taxon>
        <taxon>Multicrustacea</taxon>
        <taxon>Hexanauplia</taxon>
        <taxon>Copepoda</taxon>
        <taxon>Siphonostomatoida</taxon>
        <taxon>Caligidae</taxon>
        <taxon>Caligus</taxon>
    </lineage>
</organism>
<dbReference type="PANTHER" id="PTHR31635:SF196">
    <property type="entry name" value="REVERSE TRANSCRIPTASE DOMAIN-CONTAINING PROTEIN-RELATED"/>
    <property type="match status" value="1"/>
</dbReference>
<dbReference type="EMBL" id="CP045895">
    <property type="protein sequence ID" value="QQP49243.1"/>
    <property type="molecule type" value="Genomic_DNA"/>
</dbReference>
<dbReference type="GO" id="GO:0071897">
    <property type="term" value="P:DNA biosynthetic process"/>
    <property type="evidence" value="ECO:0007669"/>
    <property type="project" value="UniProtKB-ARBA"/>
</dbReference>
<proteinExistence type="predicted"/>
<protein>
    <recommendedName>
        <fullName evidence="1">Reverse transcriptase domain-containing protein</fullName>
    </recommendedName>
</protein>
<dbReference type="PANTHER" id="PTHR31635">
    <property type="entry name" value="REVERSE TRANSCRIPTASE DOMAIN-CONTAINING PROTEIN-RELATED"/>
    <property type="match status" value="1"/>
</dbReference>
<evidence type="ECO:0000313" key="2">
    <source>
        <dbReference type="EMBL" id="QQP49243.1"/>
    </source>
</evidence>
<feature type="domain" description="Reverse transcriptase" evidence="1">
    <location>
        <begin position="1"/>
        <end position="176"/>
    </location>
</feature>